<reference evidence="1 2" key="1">
    <citation type="journal article" date="2024" name="ISME J.">
        <title>Tailless and filamentous prophages are predominant in marine Vibrio.</title>
        <authorList>
            <person name="Steensen K."/>
            <person name="Seneca J."/>
            <person name="Bartlau N."/>
            <person name="Yu X.A."/>
            <person name="Hussain F.A."/>
            <person name="Polz M.F."/>
        </authorList>
    </citation>
    <scope>NUCLEOTIDE SEQUENCE [LARGE SCALE GENOMIC DNA]</scope>
    <source>
        <strain evidence="1 2">10N.222.51.A1</strain>
    </source>
</reference>
<dbReference type="Proteomes" id="UP001570417">
    <property type="component" value="Unassembled WGS sequence"/>
</dbReference>
<protein>
    <submittedName>
        <fullName evidence="1">DUF1993 family protein</fullName>
    </submittedName>
</protein>
<dbReference type="Gene3D" id="1.20.120.450">
    <property type="entry name" value="dinb family like domain"/>
    <property type="match status" value="1"/>
</dbReference>
<dbReference type="InterPro" id="IPR034660">
    <property type="entry name" value="DinB/YfiT-like"/>
</dbReference>
<dbReference type="RefSeq" id="WP_372267815.1">
    <property type="nucleotide sequence ID" value="NZ_JBFRUW010000079.1"/>
</dbReference>
<dbReference type="PANTHER" id="PTHR36922:SF1">
    <property type="entry name" value="DUF1993 DOMAIN-CONTAINING PROTEIN"/>
    <property type="match status" value="1"/>
</dbReference>
<dbReference type="SUPFAM" id="SSF109854">
    <property type="entry name" value="DinB/YfiT-like putative metalloenzymes"/>
    <property type="match status" value="1"/>
</dbReference>
<gene>
    <name evidence="1" type="ORF">AB4566_19150</name>
</gene>
<keyword evidence="2" id="KW-1185">Reference proteome</keyword>
<sequence length="163" mass="18443">MNISTKKLLLNYLQQMRVIVDKIPDSIFLDSLSEGMFSLELNAQVAANFLLRGYCPMVSVDLVSCELRESGKDSVCKMLENVKLQLELLPEVHGFDDSKVMVESAGFSQVKLPQSRFILEYIIPNYMFHMSMVYAIAKKNGVALSKGDFDGFHNYPVGFEFKP</sequence>
<proteinExistence type="predicted"/>
<evidence type="ECO:0000313" key="1">
    <source>
        <dbReference type="EMBL" id="MFA0570388.1"/>
    </source>
</evidence>
<organism evidence="1 2">
    <name type="scientific">Vibrio gallaecicus</name>
    <dbReference type="NCBI Taxonomy" id="552386"/>
    <lineage>
        <taxon>Bacteria</taxon>
        <taxon>Pseudomonadati</taxon>
        <taxon>Pseudomonadota</taxon>
        <taxon>Gammaproteobacteria</taxon>
        <taxon>Vibrionales</taxon>
        <taxon>Vibrionaceae</taxon>
        <taxon>Vibrio</taxon>
    </lineage>
</organism>
<dbReference type="PANTHER" id="PTHR36922">
    <property type="entry name" value="BLL2446 PROTEIN"/>
    <property type="match status" value="1"/>
</dbReference>
<name>A0ABV4NGB2_9VIBR</name>
<dbReference type="Pfam" id="PF09351">
    <property type="entry name" value="DUF1993"/>
    <property type="match status" value="1"/>
</dbReference>
<accession>A0ABV4NGB2</accession>
<comment type="caution">
    <text evidence="1">The sequence shown here is derived from an EMBL/GenBank/DDBJ whole genome shotgun (WGS) entry which is preliminary data.</text>
</comment>
<dbReference type="EMBL" id="JBFRUW010000079">
    <property type="protein sequence ID" value="MFA0570388.1"/>
    <property type="molecule type" value="Genomic_DNA"/>
</dbReference>
<evidence type="ECO:0000313" key="2">
    <source>
        <dbReference type="Proteomes" id="UP001570417"/>
    </source>
</evidence>
<dbReference type="InterPro" id="IPR018531">
    <property type="entry name" value="DUF1993"/>
</dbReference>